<evidence type="ECO:0000313" key="2">
    <source>
        <dbReference type="EMBL" id="QGT77536.1"/>
    </source>
</evidence>
<dbReference type="Gene3D" id="3.40.1260.10">
    <property type="entry name" value="DsrEFH-like"/>
    <property type="match status" value="1"/>
</dbReference>
<feature type="signal peptide" evidence="1">
    <location>
        <begin position="1"/>
        <end position="25"/>
    </location>
</feature>
<dbReference type="PANTHER" id="PTHR37691">
    <property type="entry name" value="BLR3518 PROTEIN"/>
    <property type="match status" value="1"/>
</dbReference>
<dbReference type="SUPFAM" id="SSF75169">
    <property type="entry name" value="DsrEFH-like"/>
    <property type="match status" value="1"/>
</dbReference>
<dbReference type="InterPro" id="IPR027396">
    <property type="entry name" value="DsrEFH-like"/>
</dbReference>
<accession>A0A6I6CSW4</accession>
<proteinExistence type="predicted"/>
<reference evidence="2 3" key="1">
    <citation type="submission" date="2019-11" db="EMBL/GenBank/DDBJ databases">
        <authorList>
            <person name="Zhang J."/>
            <person name="Sun C."/>
        </authorList>
    </citation>
    <scope>NUCLEOTIDE SEQUENCE [LARGE SCALE GENOMIC DNA]</scope>
    <source>
        <strain evidence="3">sp2</strain>
    </source>
</reference>
<keyword evidence="3" id="KW-1185">Reference proteome</keyword>
<dbReference type="InterPro" id="IPR003787">
    <property type="entry name" value="Sulphur_relay_DsrE/F-like"/>
</dbReference>
<dbReference type="RefSeq" id="WP_156227422.1">
    <property type="nucleotide sequence ID" value="NZ_CP046415.1"/>
</dbReference>
<sequence>MKKMLTMLALVIAAPLALQSNAVLAADTEKTKKVVYHVNKADMNTIKAGLRNVTNHINSPSGPETQIEIAVHGGGINMLTEARNDPQLQAAIDNVKANGVEIKVCANTLRGKNLDVKEDLYDTQESDIVPSGVAHVADRQMEGWAYIHP</sequence>
<dbReference type="PANTHER" id="PTHR37691:SF1">
    <property type="entry name" value="BLR3518 PROTEIN"/>
    <property type="match status" value="1"/>
</dbReference>
<organism evidence="2 3">
    <name type="scientific">Guyparkeria halophila</name>
    <dbReference type="NCBI Taxonomy" id="47960"/>
    <lineage>
        <taxon>Bacteria</taxon>
        <taxon>Pseudomonadati</taxon>
        <taxon>Pseudomonadota</taxon>
        <taxon>Gammaproteobacteria</taxon>
        <taxon>Chromatiales</taxon>
        <taxon>Thioalkalibacteraceae</taxon>
        <taxon>Guyparkeria</taxon>
    </lineage>
</organism>
<evidence type="ECO:0000313" key="3">
    <source>
        <dbReference type="Proteomes" id="UP000427716"/>
    </source>
</evidence>
<dbReference type="Proteomes" id="UP000427716">
    <property type="component" value="Chromosome"/>
</dbReference>
<dbReference type="Pfam" id="PF02635">
    <property type="entry name" value="DsrE"/>
    <property type="match status" value="1"/>
</dbReference>
<keyword evidence="1" id="KW-0732">Signal</keyword>
<dbReference type="KEGG" id="ghl:GM160_00800"/>
<evidence type="ECO:0000256" key="1">
    <source>
        <dbReference type="SAM" id="SignalP"/>
    </source>
</evidence>
<feature type="chain" id="PRO_5026243696" evidence="1">
    <location>
        <begin position="26"/>
        <end position="149"/>
    </location>
</feature>
<name>A0A6I6CSW4_9GAMM</name>
<dbReference type="EMBL" id="CP046415">
    <property type="protein sequence ID" value="QGT77536.1"/>
    <property type="molecule type" value="Genomic_DNA"/>
</dbReference>
<dbReference type="AlphaFoldDB" id="A0A6I6CSW4"/>
<gene>
    <name evidence="2" type="ORF">GM160_00800</name>
</gene>
<protein>
    <submittedName>
        <fullName evidence="2">Uncharacterized protein</fullName>
    </submittedName>
</protein>